<keyword evidence="7" id="KW-0675">Receptor</keyword>
<proteinExistence type="predicted"/>
<feature type="transmembrane region" description="Helical" evidence="9">
    <location>
        <begin position="505"/>
        <end position="535"/>
    </location>
</feature>
<gene>
    <name evidence="10" type="ORF">HOLleu_29018</name>
</gene>
<comment type="subcellular location">
    <subcellularLocation>
        <location evidence="1">Cell membrane</location>
        <topology evidence="1">Multi-pass membrane protein</topology>
    </subcellularLocation>
</comment>
<evidence type="ECO:0000313" key="11">
    <source>
        <dbReference type="Proteomes" id="UP001152320"/>
    </source>
</evidence>
<feature type="transmembrane region" description="Helical" evidence="9">
    <location>
        <begin position="154"/>
        <end position="172"/>
    </location>
</feature>
<evidence type="ECO:0000256" key="4">
    <source>
        <dbReference type="ARBA" id="ARBA00022692"/>
    </source>
</evidence>
<dbReference type="EMBL" id="JAIZAY010000014">
    <property type="protein sequence ID" value="KAJ8029584.1"/>
    <property type="molecule type" value="Genomic_DNA"/>
</dbReference>
<feature type="compositionally biased region" description="Polar residues" evidence="8">
    <location>
        <begin position="734"/>
        <end position="745"/>
    </location>
</feature>
<keyword evidence="6 9" id="KW-0472">Membrane</keyword>
<sequence>MDHVAIMAAGYQLELAASDGAIQEEFGCDNPKYSPYDVLSFMIGPAVAISICLGFFVKRKKLWPSILHGRPGVVYGTNLLDSYRDRIAHACAIGVSCVSILDLFFGHYYVNIDYTTIPVMVRGATKTLVLIANVWFVSIAYLPLPLCLTTDQRWLGNGIGFAYTLVWTAFYAHRLVECPRRDGRIGELNFLMVIPIFVLYFGLLLQFGIGLWKCFKKRRDKKRGNSEPVTMLSAKFTSTHYYARVKYLLTPKRELDKWVQPKASDEKQLYKKLQRYFERIYPPEKGFKYSRRMVVTIVLSALTLYELGIAYIGGLGLYFESNKDIFNETGTFKEWFEFTNSTDTFYEIKAFYYILIDSFWPTCVAAMGISIAFNILFLYNYRLNTLKMWQGIKSLLPEKELRNSYIMASSLRYSGYHVGFALWGFLIIQVLFWIITFVCWYFIIRPIRLGRSNFLVELIKNQWLTAVVAFVVYYAQILLARIFFLEGKGDILSLTNRRILHNTTYFFLFLNVVLGLFSCLLRIGYAVMFGILLVGRIDLCLLMKGFELWDSGFKSYVAFIQLEEAQTHPVVVSFCYLMWKMRGKRMRFNSVDISHLQKEEPLLPSDQEDGERAGKGVQVPQRKANRVARNRWHVAYTLAQNPSLVTDRCPDAFRQLLHGDTVTRDDTRQNENQMKTCDDEDNETVNSSDDVEKQLEGYENTIEDDRSEETTFVQVERPPSMESTTGKEMKENNTDNISPSSSPQSDVVAVSLPGSDEEVYVDGDP</sequence>
<evidence type="ECO:0000256" key="7">
    <source>
        <dbReference type="ARBA" id="ARBA00023170"/>
    </source>
</evidence>
<evidence type="ECO:0000256" key="8">
    <source>
        <dbReference type="SAM" id="MobiDB-lite"/>
    </source>
</evidence>
<accession>A0A9Q1BNA9</accession>
<comment type="caution">
    <text evidence="10">The sequence shown here is derived from an EMBL/GenBank/DDBJ whole genome shotgun (WGS) entry which is preliminary data.</text>
</comment>
<dbReference type="PANTHER" id="PTHR21444:SF15">
    <property type="entry name" value="RECEPTOR FOR RETINOL UPTAKE STRA6"/>
    <property type="match status" value="1"/>
</dbReference>
<dbReference type="Proteomes" id="UP001152320">
    <property type="component" value="Chromosome 14"/>
</dbReference>
<feature type="transmembrane region" description="Helical" evidence="9">
    <location>
        <begin position="128"/>
        <end position="147"/>
    </location>
</feature>
<feature type="region of interest" description="Disordered" evidence="8">
    <location>
        <begin position="600"/>
        <end position="620"/>
    </location>
</feature>
<dbReference type="InterPro" id="IPR026612">
    <property type="entry name" value="STRA6-like"/>
</dbReference>
<name>A0A9Q1BNA9_HOLLE</name>
<dbReference type="PANTHER" id="PTHR21444">
    <property type="entry name" value="COILED-COIL DOMAIN-CONTAINING PROTEIN 180"/>
    <property type="match status" value="1"/>
</dbReference>
<dbReference type="OrthoDB" id="2376984at2759"/>
<evidence type="ECO:0000256" key="1">
    <source>
        <dbReference type="ARBA" id="ARBA00004651"/>
    </source>
</evidence>
<feature type="transmembrane region" description="Helical" evidence="9">
    <location>
        <begin position="38"/>
        <end position="57"/>
    </location>
</feature>
<evidence type="ECO:0000256" key="3">
    <source>
        <dbReference type="ARBA" id="ARBA00022475"/>
    </source>
</evidence>
<feature type="transmembrane region" description="Helical" evidence="9">
    <location>
        <begin position="420"/>
        <end position="443"/>
    </location>
</feature>
<keyword evidence="5 9" id="KW-1133">Transmembrane helix</keyword>
<keyword evidence="2" id="KW-0813">Transport</keyword>
<feature type="transmembrane region" description="Helical" evidence="9">
    <location>
        <begin position="359"/>
        <end position="379"/>
    </location>
</feature>
<feature type="transmembrane region" description="Helical" evidence="9">
    <location>
        <begin position="192"/>
        <end position="212"/>
    </location>
</feature>
<evidence type="ECO:0000256" key="9">
    <source>
        <dbReference type="SAM" id="Phobius"/>
    </source>
</evidence>
<organism evidence="10 11">
    <name type="scientific">Holothuria leucospilota</name>
    <name type="common">Black long sea cucumber</name>
    <name type="synonym">Mertensiothuria leucospilota</name>
    <dbReference type="NCBI Taxonomy" id="206669"/>
    <lineage>
        <taxon>Eukaryota</taxon>
        <taxon>Metazoa</taxon>
        <taxon>Echinodermata</taxon>
        <taxon>Eleutherozoa</taxon>
        <taxon>Echinozoa</taxon>
        <taxon>Holothuroidea</taxon>
        <taxon>Aspidochirotacea</taxon>
        <taxon>Aspidochirotida</taxon>
        <taxon>Holothuriidae</taxon>
        <taxon>Holothuria</taxon>
    </lineage>
</organism>
<feature type="transmembrane region" description="Helical" evidence="9">
    <location>
        <begin position="463"/>
        <end position="484"/>
    </location>
</feature>
<dbReference type="Pfam" id="PF14752">
    <property type="entry name" value="RBP_receptor"/>
    <property type="match status" value="1"/>
</dbReference>
<dbReference type="GO" id="GO:0034632">
    <property type="term" value="F:retinol transmembrane transporter activity"/>
    <property type="evidence" value="ECO:0007669"/>
    <property type="project" value="InterPro"/>
</dbReference>
<evidence type="ECO:0000313" key="10">
    <source>
        <dbReference type="EMBL" id="KAJ8029584.1"/>
    </source>
</evidence>
<feature type="transmembrane region" description="Helical" evidence="9">
    <location>
        <begin position="294"/>
        <end position="319"/>
    </location>
</feature>
<dbReference type="GO" id="GO:0038023">
    <property type="term" value="F:signaling receptor activity"/>
    <property type="evidence" value="ECO:0007669"/>
    <property type="project" value="InterPro"/>
</dbReference>
<reference evidence="10" key="1">
    <citation type="submission" date="2021-10" db="EMBL/GenBank/DDBJ databases">
        <title>Tropical sea cucumber genome reveals ecological adaptation and Cuvierian tubules defense mechanism.</title>
        <authorList>
            <person name="Chen T."/>
        </authorList>
    </citation>
    <scope>NUCLEOTIDE SEQUENCE</scope>
    <source>
        <strain evidence="10">Nanhai2018</strain>
        <tissue evidence="10">Muscle</tissue>
    </source>
</reference>
<evidence type="ECO:0000256" key="2">
    <source>
        <dbReference type="ARBA" id="ARBA00022448"/>
    </source>
</evidence>
<feature type="compositionally biased region" description="Acidic residues" evidence="8">
    <location>
        <begin position="755"/>
        <end position="765"/>
    </location>
</feature>
<dbReference type="AlphaFoldDB" id="A0A9Q1BNA9"/>
<feature type="region of interest" description="Disordered" evidence="8">
    <location>
        <begin position="663"/>
        <end position="765"/>
    </location>
</feature>
<feature type="transmembrane region" description="Helical" evidence="9">
    <location>
        <begin position="87"/>
        <end position="108"/>
    </location>
</feature>
<keyword evidence="3" id="KW-1003">Cell membrane</keyword>
<dbReference type="GO" id="GO:0005886">
    <property type="term" value="C:plasma membrane"/>
    <property type="evidence" value="ECO:0007669"/>
    <property type="project" value="UniProtKB-SubCell"/>
</dbReference>
<keyword evidence="11" id="KW-1185">Reference proteome</keyword>
<keyword evidence="4 9" id="KW-0812">Transmembrane</keyword>
<dbReference type="GO" id="GO:0071939">
    <property type="term" value="P:vitamin A import into cell"/>
    <property type="evidence" value="ECO:0007669"/>
    <property type="project" value="TreeGrafter"/>
</dbReference>
<protein>
    <submittedName>
        <fullName evidence="10">Stimulated by retinoic acid protein6 protein-like</fullName>
    </submittedName>
</protein>
<evidence type="ECO:0000256" key="5">
    <source>
        <dbReference type="ARBA" id="ARBA00022989"/>
    </source>
</evidence>
<evidence type="ECO:0000256" key="6">
    <source>
        <dbReference type="ARBA" id="ARBA00023136"/>
    </source>
</evidence>